<feature type="compositionally biased region" description="Basic and acidic residues" evidence="1">
    <location>
        <begin position="232"/>
        <end position="257"/>
    </location>
</feature>
<organism evidence="2 3">
    <name type="scientific">Stephania japonica</name>
    <dbReference type="NCBI Taxonomy" id="461633"/>
    <lineage>
        <taxon>Eukaryota</taxon>
        <taxon>Viridiplantae</taxon>
        <taxon>Streptophyta</taxon>
        <taxon>Embryophyta</taxon>
        <taxon>Tracheophyta</taxon>
        <taxon>Spermatophyta</taxon>
        <taxon>Magnoliopsida</taxon>
        <taxon>Ranunculales</taxon>
        <taxon>Menispermaceae</taxon>
        <taxon>Menispermoideae</taxon>
        <taxon>Cissampelideae</taxon>
        <taxon>Stephania</taxon>
    </lineage>
</organism>
<protein>
    <submittedName>
        <fullName evidence="2">Uncharacterized protein</fullName>
    </submittedName>
</protein>
<proteinExistence type="predicted"/>
<evidence type="ECO:0000313" key="2">
    <source>
        <dbReference type="EMBL" id="KAK9085612.1"/>
    </source>
</evidence>
<feature type="compositionally biased region" description="Pro residues" evidence="1">
    <location>
        <begin position="70"/>
        <end position="79"/>
    </location>
</feature>
<feature type="compositionally biased region" description="Polar residues" evidence="1">
    <location>
        <begin position="117"/>
        <end position="127"/>
    </location>
</feature>
<dbReference type="EMBL" id="JBBNAE010000011">
    <property type="protein sequence ID" value="KAK9085612.1"/>
    <property type="molecule type" value="Genomic_DNA"/>
</dbReference>
<feature type="compositionally biased region" description="Basic residues" evidence="1">
    <location>
        <begin position="216"/>
        <end position="230"/>
    </location>
</feature>
<evidence type="ECO:0000313" key="3">
    <source>
        <dbReference type="Proteomes" id="UP001417504"/>
    </source>
</evidence>
<name>A0AAP0E690_9MAGN</name>
<feature type="region of interest" description="Disordered" evidence="1">
    <location>
        <begin position="210"/>
        <end position="257"/>
    </location>
</feature>
<gene>
    <name evidence="2" type="ORF">Sjap_026023</name>
</gene>
<feature type="region of interest" description="Disordered" evidence="1">
    <location>
        <begin position="53"/>
        <end position="139"/>
    </location>
</feature>
<reference evidence="2 3" key="1">
    <citation type="submission" date="2024-01" db="EMBL/GenBank/DDBJ databases">
        <title>Genome assemblies of Stephania.</title>
        <authorList>
            <person name="Yang L."/>
        </authorList>
    </citation>
    <scope>NUCLEOTIDE SEQUENCE [LARGE SCALE GENOMIC DNA]</scope>
    <source>
        <strain evidence="2">QJT</strain>
        <tissue evidence="2">Leaf</tissue>
    </source>
</reference>
<keyword evidence="3" id="KW-1185">Reference proteome</keyword>
<dbReference type="Proteomes" id="UP001417504">
    <property type="component" value="Unassembled WGS sequence"/>
</dbReference>
<dbReference type="AlphaFoldDB" id="A0AAP0E690"/>
<accession>A0AAP0E690</accession>
<comment type="caution">
    <text evidence="2">The sequence shown here is derived from an EMBL/GenBank/DDBJ whole genome shotgun (WGS) entry which is preliminary data.</text>
</comment>
<sequence length="257" mass="28043">MEEKWRRVDDEEDDDEVHLNIQEGGWWSRDSIAACSGDGVQVITVGDGMWSPTIIGREEEGGRGVVSTTSPPPLLPPPASCWDSSSAVRVGGRWGRARRRGESSPPQLKRGGARASPSPSHVVNWSTEPVDPGHQDESGDVPQVAYEPENQVVAFWVIDFVEDQRVPIVGLENHRRLEQIRVAVKRTGVPKNLEKLDYRIGAANNSLGAALGRAKGTGKGKGKGKVRGGRGSRLEGEKRVEKKWEMGGEEEIGRNGE</sequence>
<evidence type="ECO:0000256" key="1">
    <source>
        <dbReference type="SAM" id="MobiDB-lite"/>
    </source>
</evidence>